<evidence type="ECO:0000256" key="8">
    <source>
        <dbReference type="ARBA" id="ARBA00040745"/>
    </source>
</evidence>
<dbReference type="GO" id="GO:0005524">
    <property type="term" value="F:ATP binding"/>
    <property type="evidence" value="ECO:0007669"/>
    <property type="project" value="UniProtKB-KW"/>
</dbReference>
<comment type="caution">
    <text evidence="12">The sequence shown here is derived from an EMBL/GenBank/DDBJ whole genome shotgun (WGS) entry which is preliminary data.</text>
</comment>
<dbReference type="InterPro" id="IPR003593">
    <property type="entry name" value="AAA+_ATPase"/>
</dbReference>
<gene>
    <name evidence="12" type="ORF">GE061_007020</name>
</gene>
<proteinExistence type="inferred from homology"/>
<dbReference type="SMART" id="SM00382">
    <property type="entry name" value="AAA"/>
    <property type="match status" value="1"/>
</dbReference>
<dbReference type="CDD" id="cd18140">
    <property type="entry name" value="HLD_clamp_RFC"/>
    <property type="match status" value="1"/>
</dbReference>
<accession>A0A8S9WQR5</accession>
<keyword evidence="3" id="KW-0235">DNA replication</keyword>
<dbReference type="GO" id="GO:0006281">
    <property type="term" value="P:DNA repair"/>
    <property type="evidence" value="ECO:0007669"/>
    <property type="project" value="UniProtKB-ARBA"/>
</dbReference>
<name>A0A8S9WQR5_APOLU</name>
<sequence length="379" mass="42440">MNATENGKCSRPRIWNLLSMQAFLKTGKISKDDAPKPTASTSGKEKAPKKPTPWVEKYRPRTVDDVVEQKEIVSVLKQCMAGADLPHLLFYGPPGTGKTSTIIAAARQLFGDMFRERILELNASDDRGIQIIRDKVKRFAQLTASNVRPDGKPCPPFKIIILDEADSMTHAAQAALRRTIEKETKTTRFCLICNYVSCIIPPLTSRCSKFRFKPLGEGMVRTRLEMICKEEKVQCEPEALKMVVETSGGDLRRAITTFQSCARLKAGEPITNQDVLEVTGIVPDEFINEIIESCKSNNYKEIENCVEKVMLEAYSASQILEQLHDQVVRSDVTNDMAKSLVAEKMAICNHRLQEGSSEFVQLIDLCCSMASIFQLHPFC</sequence>
<dbReference type="CDD" id="cd00009">
    <property type="entry name" value="AAA"/>
    <property type="match status" value="1"/>
</dbReference>
<dbReference type="GO" id="GO:0031391">
    <property type="term" value="C:Elg1 RFC-like complex"/>
    <property type="evidence" value="ECO:0007669"/>
    <property type="project" value="UniProtKB-ARBA"/>
</dbReference>
<feature type="region of interest" description="Disordered" evidence="10">
    <location>
        <begin position="29"/>
        <end position="54"/>
    </location>
</feature>
<dbReference type="GO" id="GO:0016887">
    <property type="term" value="F:ATP hydrolysis activity"/>
    <property type="evidence" value="ECO:0007669"/>
    <property type="project" value="InterPro"/>
</dbReference>
<keyword evidence="4" id="KW-0547">Nucleotide-binding</keyword>
<dbReference type="FunFam" id="1.10.8.60:FF:000032">
    <property type="entry name" value="Replication factor C subunit 4"/>
    <property type="match status" value="1"/>
</dbReference>
<evidence type="ECO:0000256" key="10">
    <source>
        <dbReference type="SAM" id="MobiDB-lite"/>
    </source>
</evidence>
<evidence type="ECO:0000256" key="9">
    <source>
        <dbReference type="ARBA" id="ARBA00075373"/>
    </source>
</evidence>
<dbReference type="Gene3D" id="1.20.272.10">
    <property type="match status" value="1"/>
</dbReference>
<dbReference type="GO" id="GO:0003677">
    <property type="term" value="F:DNA binding"/>
    <property type="evidence" value="ECO:0007669"/>
    <property type="project" value="UniProtKB-KW"/>
</dbReference>
<dbReference type="InterPro" id="IPR050238">
    <property type="entry name" value="DNA_Rep/Repair_Clamp_Loader"/>
</dbReference>
<dbReference type="Gene3D" id="1.10.8.60">
    <property type="match status" value="1"/>
</dbReference>
<dbReference type="Proteomes" id="UP000466442">
    <property type="component" value="Unassembled WGS sequence"/>
</dbReference>
<dbReference type="EMBL" id="WIXP02000015">
    <property type="protein sequence ID" value="KAF6198997.1"/>
    <property type="molecule type" value="Genomic_DNA"/>
</dbReference>
<keyword evidence="13" id="KW-1185">Reference proteome</keyword>
<evidence type="ECO:0000313" key="13">
    <source>
        <dbReference type="Proteomes" id="UP000466442"/>
    </source>
</evidence>
<dbReference type="Pfam" id="PF21960">
    <property type="entry name" value="RCF1-5-like_lid"/>
    <property type="match status" value="1"/>
</dbReference>
<dbReference type="Pfam" id="PF08542">
    <property type="entry name" value="Rep_fac_C"/>
    <property type="match status" value="1"/>
</dbReference>
<organism evidence="12 13">
    <name type="scientific">Apolygus lucorum</name>
    <name type="common">Small green plant bug</name>
    <name type="synonym">Lygocoris lucorum</name>
    <dbReference type="NCBI Taxonomy" id="248454"/>
    <lineage>
        <taxon>Eukaryota</taxon>
        <taxon>Metazoa</taxon>
        <taxon>Ecdysozoa</taxon>
        <taxon>Arthropoda</taxon>
        <taxon>Hexapoda</taxon>
        <taxon>Insecta</taxon>
        <taxon>Pterygota</taxon>
        <taxon>Neoptera</taxon>
        <taxon>Paraneoptera</taxon>
        <taxon>Hemiptera</taxon>
        <taxon>Heteroptera</taxon>
        <taxon>Panheteroptera</taxon>
        <taxon>Cimicomorpha</taxon>
        <taxon>Miridae</taxon>
        <taxon>Mirini</taxon>
        <taxon>Apolygus</taxon>
    </lineage>
</organism>
<dbReference type="Gene3D" id="3.40.50.300">
    <property type="entry name" value="P-loop containing nucleotide triphosphate hydrolases"/>
    <property type="match status" value="1"/>
</dbReference>
<dbReference type="Pfam" id="PF00004">
    <property type="entry name" value="AAA"/>
    <property type="match status" value="1"/>
</dbReference>
<dbReference type="InterPro" id="IPR013748">
    <property type="entry name" value="Rep_factorC_C"/>
</dbReference>
<dbReference type="InterPro" id="IPR047854">
    <property type="entry name" value="RFC_lid"/>
</dbReference>
<keyword evidence="6" id="KW-0238">DNA-binding</keyword>
<dbReference type="FunFam" id="3.40.50.300:FF:000237">
    <property type="entry name" value="replication factor C subunit 4"/>
    <property type="match status" value="1"/>
</dbReference>
<dbReference type="GO" id="GO:0006271">
    <property type="term" value="P:DNA strand elongation involved in DNA replication"/>
    <property type="evidence" value="ECO:0007669"/>
    <property type="project" value="UniProtKB-ARBA"/>
</dbReference>
<keyword evidence="5" id="KW-0067">ATP-binding</keyword>
<reference evidence="12" key="1">
    <citation type="journal article" date="2021" name="Mol. Ecol. Resour.">
        <title>Apolygus lucorum genome provides insights into omnivorousness and mesophyll feeding.</title>
        <authorList>
            <person name="Liu Y."/>
            <person name="Liu H."/>
            <person name="Wang H."/>
            <person name="Huang T."/>
            <person name="Liu B."/>
            <person name="Yang B."/>
            <person name="Yin L."/>
            <person name="Li B."/>
            <person name="Zhang Y."/>
            <person name="Zhang S."/>
            <person name="Jiang F."/>
            <person name="Zhang X."/>
            <person name="Ren Y."/>
            <person name="Wang B."/>
            <person name="Wang S."/>
            <person name="Lu Y."/>
            <person name="Wu K."/>
            <person name="Fan W."/>
            <person name="Wang G."/>
        </authorList>
    </citation>
    <scope>NUCLEOTIDE SEQUENCE</scope>
    <source>
        <strain evidence="12">12Hb</strain>
    </source>
</reference>
<dbReference type="OrthoDB" id="10249205at2759"/>
<comment type="subcellular location">
    <subcellularLocation>
        <location evidence="1">Nucleus</location>
    </subcellularLocation>
</comment>
<dbReference type="SUPFAM" id="SSF48019">
    <property type="entry name" value="post-AAA+ oligomerization domain-like"/>
    <property type="match status" value="1"/>
</dbReference>
<evidence type="ECO:0000313" key="12">
    <source>
        <dbReference type="EMBL" id="KAF6198997.1"/>
    </source>
</evidence>
<dbReference type="InterPro" id="IPR008921">
    <property type="entry name" value="DNA_pol3_clamp-load_cplx_C"/>
</dbReference>
<evidence type="ECO:0000256" key="7">
    <source>
        <dbReference type="ARBA" id="ARBA00023242"/>
    </source>
</evidence>
<dbReference type="GO" id="GO:0000076">
    <property type="term" value="P:DNA replication checkpoint signaling"/>
    <property type="evidence" value="ECO:0007669"/>
    <property type="project" value="UniProtKB-ARBA"/>
</dbReference>
<comment type="similarity">
    <text evidence="2">Belongs to the activator 1 small subunits family.</text>
</comment>
<evidence type="ECO:0000259" key="11">
    <source>
        <dbReference type="SMART" id="SM00382"/>
    </source>
</evidence>
<evidence type="ECO:0000256" key="3">
    <source>
        <dbReference type="ARBA" id="ARBA00022705"/>
    </source>
</evidence>
<evidence type="ECO:0000256" key="1">
    <source>
        <dbReference type="ARBA" id="ARBA00004123"/>
    </source>
</evidence>
<dbReference type="AlphaFoldDB" id="A0A8S9WQR5"/>
<protein>
    <recommendedName>
        <fullName evidence="8">Replication factor C subunit 2</fullName>
    </recommendedName>
    <alternativeName>
        <fullName evidence="9">Activator 1 41 kDa subunit</fullName>
    </alternativeName>
</protein>
<dbReference type="PANTHER" id="PTHR11669:SF20">
    <property type="entry name" value="REPLICATION FACTOR C SUBUNIT 4"/>
    <property type="match status" value="1"/>
</dbReference>
<dbReference type="InterPro" id="IPR027417">
    <property type="entry name" value="P-loop_NTPase"/>
</dbReference>
<dbReference type="GO" id="GO:0005634">
    <property type="term" value="C:nucleus"/>
    <property type="evidence" value="ECO:0007669"/>
    <property type="project" value="UniProtKB-SubCell"/>
</dbReference>
<dbReference type="PANTHER" id="PTHR11669">
    <property type="entry name" value="REPLICATION FACTOR C / DNA POLYMERASE III GAMMA-TAU SUBUNIT"/>
    <property type="match status" value="1"/>
</dbReference>
<keyword evidence="7" id="KW-0539">Nucleus</keyword>
<dbReference type="GO" id="GO:0005663">
    <property type="term" value="C:DNA replication factor C complex"/>
    <property type="evidence" value="ECO:0007669"/>
    <property type="project" value="TreeGrafter"/>
</dbReference>
<evidence type="ECO:0000256" key="5">
    <source>
        <dbReference type="ARBA" id="ARBA00022840"/>
    </source>
</evidence>
<evidence type="ECO:0000256" key="6">
    <source>
        <dbReference type="ARBA" id="ARBA00023125"/>
    </source>
</evidence>
<evidence type="ECO:0000256" key="2">
    <source>
        <dbReference type="ARBA" id="ARBA00005378"/>
    </source>
</evidence>
<dbReference type="InterPro" id="IPR003959">
    <property type="entry name" value="ATPase_AAA_core"/>
</dbReference>
<dbReference type="NCBIfam" id="NF001679">
    <property type="entry name" value="PRK00440.1"/>
    <property type="match status" value="1"/>
</dbReference>
<dbReference type="GO" id="GO:0003689">
    <property type="term" value="F:DNA clamp loader activity"/>
    <property type="evidence" value="ECO:0007669"/>
    <property type="project" value="TreeGrafter"/>
</dbReference>
<feature type="domain" description="AAA+ ATPase" evidence="11">
    <location>
        <begin position="84"/>
        <end position="216"/>
    </location>
</feature>
<dbReference type="FunFam" id="1.20.272.10:FF:000011">
    <property type="entry name" value="Replication factor C subunit 2"/>
    <property type="match status" value="1"/>
</dbReference>
<evidence type="ECO:0000256" key="4">
    <source>
        <dbReference type="ARBA" id="ARBA00022741"/>
    </source>
</evidence>
<dbReference type="SUPFAM" id="SSF52540">
    <property type="entry name" value="P-loop containing nucleoside triphosphate hydrolases"/>
    <property type="match status" value="1"/>
</dbReference>